<dbReference type="Gene3D" id="3.40.50.300">
    <property type="entry name" value="P-loop containing nucleotide triphosphate hydrolases"/>
    <property type="match status" value="1"/>
</dbReference>
<dbReference type="Gene3D" id="1.10.8.60">
    <property type="match status" value="1"/>
</dbReference>
<evidence type="ECO:0000259" key="10">
    <source>
        <dbReference type="Pfam" id="PF21694"/>
    </source>
</evidence>
<dbReference type="InterPro" id="IPR027417">
    <property type="entry name" value="P-loop_NTPase"/>
</dbReference>
<evidence type="ECO:0000256" key="2">
    <source>
        <dbReference type="ARBA" id="ARBA00017703"/>
    </source>
</evidence>
<evidence type="ECO:0000256" key="6">
    <source>
        <dbReference type="ARBA" id="ARBA00022932"/>
    </source>
</evidence>
<organism evidence="11 12">
    <name type="scientific">Mesoplasma lactucae ATCC 49193</name>
    <dbReference type="NCBI Taxonomy" id="81460"/>
    <lineage>
        <taxon>Bacteria</taxon>
        <taxon>Bacillati</taxon>
        <taxon>Mycoplasmatota</taxon>
        <taxon>Mollicutes</taxon>
        <taxon>Entomoplasmatales</taxon>
        <taxon>Entomoplasmataceae</taxon>
        <taxon>Mesoplasma</taxon>
    </lineage>
</organism>
<dbReference type="PANTHER" id="PTHR34388">
    <property type="entry name" value="DNA POLYMERASE III SUBUNIT DELTA"/>
    <property type="match status" value="1"/>
</dbReference>
<name>A0A291IRR6_9MOLU</name>
<keyword evidence="4" id="KW-0548">Nucleotidyltransferase</keyword>
<evidence type="ECO:0000313" key="11">
    <source>
        <dbReference type="EMBL" id="ATG97381.1"/>
    </source>
</evidence>
<keyword evidence="6" id="KW-0239">DNA-directed DNA polymerase</keyword>
<dbReference type="GO" id="GO:0006261">
    <property type="term" value="P:DNA-templated DNA replication"/>
    <property type="evidence" value="ECO:0007669"/>
    <property type="project" value="TreeGrafter"/>
</dbReference>
<gene>
    <name evidence="11" type="ORF">CP520_01235</name>
</gene>
<dbReference type="SUPFAM" id="SSF48019">
    <property type="entry name" value="post-AAA+ oligomerization domain-like"/>
    <property type="match status" value="1"/>
</dbReference>
<feature type="domain" description="DNA polymerase III delta N-terminal" evidence="9">
    <location>
        <begin position="4"/>
        <end position="130"/>
    </location>
</feature>
<dbReference type="SUPFAM" id="SSF52540">
    <property type="entry name" value="P-loop containing nucleoside triphosphate hydrolases"/>
    <property type="match status" value="1"/>
</dbReference>
<keyword evidence="3" id="KW-0808">Transferase</keyword>
<proteinExistence type="inferred from homology"/>
<dbReference type="GO" id="GO:0003677">
    <property type="term" value="F:DNA binding"/>
    <property type="evidence" value="ECO:0007669"/>
    <property type="project" value="InterPro"/>
</dbReference>
<comment type="catalytic activity">
    <reaction evidence="8">
        <text>DNA(n) + a 2'-deoxyribonucleoside 5'-triphosphate = DNA(n+1) + diphosphate</text>
        <dbReference type="Rhea" id="RHEA:22508"/>
        <dbReference type="Rhea" id="RHEA-COMP:17339"/>
        <dbReference type="Rhea" id="RHEA-COMP:17340"/>
        <dbReference type="ChEBI" id="CHEBI:33019"/>
        <dbReference type="ChEBI" id="CHEBI:61560"/>
        <dbReference type="ChEBI" id="CHEBI:173112"/>
        <dbReference type="EC" id="2.7.7.7"/>
    </reaction>
</comment>
<keyword evidence="12" id="KW-1185">Reference proteome</keyword>
<sequence length="327" mass="38543">MVLYLVYSVDTFLIKKQVNKIVKKELEQNSETEIHEYSWLDSNLNLVLQDVRTRTIFDDPKIIILNDCYFLTDKKLSEKEKKQKDYNNQMLEILNTNNENLTIIFTVCYEKLSKKAKISKEFQDKCKVIEIPELTDKQIFEYVEKKFQSSGKEISNKDINYFLSQIPNDLVVINNEIQKLSALNNEKITRKVIDDNLTRYAEVDIFKLSDYFINDEVSNFIHEFKNYIDLNNDFINLIYLLASNISFTRDCLILKKQHKSEKEIAELLKAHPYRVKMVLQKNNKLDIEALNDKILILYNLNNLLVNGQLNSEIISEIELLKTMKGVK</sequence>
<dbReference type="GO" id="GO:0009360">
    <property type="term" value="C:DNA polymerase III complex"/>
    <property type="evidence" value="ECO:0007669"/>
    <property type="project" value="InterPro"/>
</dbReference>
<dbReference type="AlphaFoldDB" id="A0A291IRR6"/>
<dbReference type="Pfam" id="PF06144">
    <property type="entry name" value="DNA_pol3_delta"/>
    <property type="match status" value="1"/>
</dbReference>
<evidence type="ECO:0000259" key="9">
    <source>
        <dbReference type="Pfam" id="PF06144"/>
    </source>
</evidence>
<evidence type="ECO:0000256" key="4">
    <source>
        <dbReference type="ARBA" id="ARBA00022695"/>
    </source>
</evidence>
<evidence type="ECO:0000256" key="5">
    <source>
        <dbReference type="ARBA" id="ARBA00022705"/>
    </source>
</evidence>
<protein>
    <recommendedName>
        <fullName evidence="2">DNA polymerase III subunit delta</fullName>
        <ecNumber evidence="1">2.7.7.7</ecNumber>
    </recommendedName>
</protein>
<dbReference type="Pfam" id="PF21694">
    <property type="entry name" value="DNA_pol3_delta_C"/>
    <property type="match status" value="1"/>
</dbReference>
<evidence type="ECO:0000256" key="7">
    <source>
        <dbReference type="ARBA" id="ARBA00034754"/>
    </source>
</evidence>
<dbReference type="InterPro" id="IPR008921">
    <property type="entry name" value="DNA_pol3_clamp-load_cplx_C"/>
</dbReference>
<evidence type="ECO:0000256" key="3">
    <source>
        <dbReference type="ARBA" id="ARBA00022679"/>
    </source>
</evidence>
<evidence type="ECO:0000256" key="8">
    <source>
        <dbReference type="ARBA" id="ARBA00049244"/>
    </source>
</evidence>
<keyword evidence="5" id="KW-0235">DNA replication</keyword>
<dbReference type="Gene3D" id="1.20.272.10">
    <property type="match status" value="1"/>
</dbReference>
<reference evidence="11 12" key="1">
    <citation type="submission" date="2017-09" db="EMBL/GenBank/DDBJ databases">
        <title>SPAdes assembly of the Mesoplasma lactucae genome.</title>
        <authorList>
            <person name="Knight T.F."/>
            <person name="Rubinstein R."/>
            <person name="Citino T."/>
        </authorList>
    </citation>
    <scope>NUCLEOTIDE SEQUENCE [LARGE SCALE GENOMIC DNA]</scope>
    <source>
        <strain evidence="11 12">831-C4</strain>
    </source>
</reference>
<dbReference type="InterPro" id="IPR010372">
    <property type="entry name" value="DNA_pol3_delta_N"/>
</dbReference>
<dbReference type="EMBL" id="CP023668">
    <property type="protein sequence ID" value="ATG97381.1"/>
    <property type="molecule type" value="Genomic_DNA"/>
</dbReference>
<comment type="similarity">
    <text evidence="7">Belongs to the DNA polymerase HolA subunit family.</text>
</comment>
<accession>A0A291IRR6</accession>
<evidence type="ECO:0000256" key="1">
    <source>
        <dbReference type="ARBA" id="ARBA00012417"/>
    </source>
</evidence>
<dbReference type="GO" id="GO:0003887">
    <property type="term" value="F:DNA-directed DNA polymerase activity"/>
    <property type="evidence" value="ECO:0007669"/>
    <property type="project" value="UniProtKB-KW"/>
</dbReference>
<dbReference type="PANTHER" id="PTHR34388:SF1">
    <property type="entry name" value="DNA POLYMERASE III SUBUNIT DELTA"/>
    <property type="match status" value="1"/>
</dbReference>
<evidence type="ECO:0000313" key="12">
    <source>
        <dbReference type="Proteomes" id="UP000232227"/>
    </source>
</evidence>
<feature type="domain" description="DNA polymerase III delta subunit-like C-terminal" evidence="10">
    <location>
        <begin position="203"/>
        <end position="321"/>
    </location>
</feature>
<dbReference type="KEGG" id="mlac:CP520_01235"/>
<dbReference type="Proteomes" id="UP000232227">
    <property type="component" value="Chromosome"/>
</dbReference>
<dbReference type="EC" id="2.7.7.7" evidence="1"/>
<dbReference type="InterPro" id="IPR048466">
    <property type="entry name" value="DNA_pol3_delta-like_C"/>
</dbReference>
<dbReference type="NCBIfam" id="TIGR01128">
    <property type="entry name" value="holA"/>
    <property type="match status" value="1"/>
</dbReference>
<dbReference type="InterPro" id="IPR005790">
    <property type="entry name" value="DNA_polIII_delta"/>
</dbReference>